<feature type="domain" description="Aldehyde dehydrogenase" evidence="6">
    <location>
        <begin position="28"/>
        <end position="488"/>
    </location>
</feature>
<evidence type="ECO:0000313" key="8">
    <source>
        <dbReference type="Proteomes" id="UP000617531"/>
    </source>
</evidence>
<evidence type="ECO:0000313" key="7">
    <source>
        <dbReference type="EMBL" id="GHF07670.1"/>
    </source>
</evidence>
<dbReference type="AlphaFoldDB" id="A0A8J3GNJ1"/>
<feature type="active site" evidence="3">
    <location>
        <position position="266"/>
    </location>
</feature>
<evidence type="ECO:0000256" key="1">
    <source>
        <dbReference type="ARBA" id="ARBA00009986"/>
    </source>
</evidence>
<dbReference type="SUPFAM" id="SSF53720">
    <property type="entry name" value="ALDH-like"/>
    <property type="match status" value="1"/>
</dbReference>
<dbReference type="EMBL" id="BNAI01000001">
    <property type="protein sequence ID" value="GHF07670.1"/>
    <property type="molecule type" value="Genomic_DNA"/>
</dbReference>
<dbReference type="Gene3D" id="3.40.605.10">
    <property type="entry name" value="Aldehyde Dehydrogenase, Chain A, domain 1"/>
    <property type="match status" value="1"/>
</dbReference>
<protein>
    <submittedName>
        <fullName evidence="7">Aldehyde dehydrogenase</fullName>
    </submittedName>
</protein>
<comment type="similarity">
    <text evidence="1 4">Belongs to the aldehyde dehydrogenase family.</text>
</comment>
<organism evidence="7 8">
    <name type="scientific">Pseudolysinimonas yzui</name>
    <dbReference type="NCBI Taxonomy" id="2708254"/>
    <lineage>
        <taxon>Bacteria</taxon>
        <taxon>Bacillati</taxon>
        <taxon>Actinomycetota</taxon>
        <taxon>Actinomycetes</taxon>
        <taxon>Micrococcales</taxon>
        <taxon>Microbacteriaceae</taxon>
        <taxon>Pseudolysinimonas</taxon>
    </lineage>
</organism>
<dbReference type="PANTHER" id="PTHR11699">
    <property type="entry name" value="ALDEHYDE DEHYDROGENASE-RELATED"/>
    <property type="match status" value="1"/>
</dbReference>
<name>A0A8J3GNJ1_9MICO</name>
<dbReference type="InterPro" id="IPR016162">
    <property type="entry name" value="Ald_DH_N"/>
</dbReference>
<dbReference type="InterPro" id="IPR015590">
    <property type="entry name" value="Aldehyde_DH_dom"/>
</dbReference>
<evidence type="ECO:0000259" key="6">
    <source>
        <dbReference type="Pfam" id="PF00171"/>
    </source>
</evidence>
<feature type="compositionally biased region" description="Low complexity" evidence="5">
    <location>
        <begin position="1"/>
        <end position="14"/>
    </location>
</feature>
<dbReference type="InterPro" id="IPR016163">
    <property type="entry name" value="Ald_DH_C"/>
</dbReference>
<evidence type="ECO:0000256" key="4">
    <source>
        <dbReference type="RuleBase" id="RU003345"/>
    </source>
</evidence>
<keyword evidence="8" id="KW-1185">Reference proteome</keyword>
<dbReference type="FunFam" id="3.40.309.10:FF:000009">
    <property type="entry name" value="Aldehyde dehydrogenase A"/>
    <property type="match status" value="1"/>
</dbReference>
<dbReference type="RefSeq" id="WP_191281824.1">
    <property type="nucleotide sequence ID" value="NZ_BNAI01000001.1"/>
</dbReference>
<proteinExistence type="inferred from homology"/>
<evidence type="ECO:0000256" key="3">
    <source>
        <dbReference type="PROSITE-ProRule" id="PRU10007"/>
    </source>
</evidence>
<dbReference type="InterPro" id="IPR016161">
    <property type="entry name" value="Ald_DH/histidinol_DH"/>
</dbReference>
<feature type="region of interest" description="Disordered" evidence="5">
    <location>
        <begin position="1"/>
        <end position="21"/>
    </location>
</feature>
<reference evidence="7" key="1">
    <citation type="journal article" date="2014" name="Int. J. Syst. Evol. Microbiol.">
        <title>Complete genome sequence of Corynebacterium casei LMG S-19264T (=DSM 44701T), isolated from a smear-ripened cheese.</title>
        <authorList>
            <consortium name="US DOE Joint Genome Institute (JGI-PGF)"/>
            <person name="Walter F."/>
            <person name="Albersmeier A."/>
            <person name="Kalinowski J."/>
            <person name="Ruckert C."/>
        </authorList>
    </citation>
    <scope>NUCLEOTIDE SEQUENCE</scope>
    <source>
        <strain evidence="7">CGMCC 1.16548</strain>
    </source>
</reference>
<reference evidence="7" key="2">
    <citation type="submission" date="2020-09" db="EMBL/GenBank/DDBJ databases">
        <authorList>
            <person name="Sun Q."/>
            <person name="Zhou Y."/>
        </authorList>
    </citation>
    <scope>NUCLEOTIDE SEQUENCE</scope>
    <source>
        <strain evidence="7">CGMCC 1.16548</strain>
    </source>
</reference>
<dbReference type="PROSITE" id="PS00687">
    <property type="entry name" value="ALDEHYDE_DEHYDR_GLU"/>
    <property type="match status" value="1"/>
</dbReference>
<accession>A0A8J3GNJ1</accession>
<comment type="caution">
    <text evidence="7">The sequence shown here is derived from an EMBL/GenBank/DDBJ whole genome shotgun (WGS) entry which is preliminary data.</text>
</comment>
<sequence>MTLTEPKPKTAPTTPAFPPGQLFIGGTWREASDGGRMDVVAPATGAKITDVAKATTADVDAAVAAARAAFDSGVWSGLSSRERSRILQRAYVLMRERTEELAQAESANVGKPITFARIIDVNNAAELYEYYASLGHHLDGSVRETTGNTHAYVKTEPLGVVAAITPFNFPLILSSSKIAPALIAGNTIVHKPAGDTPLSALLMAQILKDAGVPDGVFNVVTGSGATLGDHLVGHPDVDKVAFTGSTEIGAHAAQLAGKTLKSFTAELGGNAANILFADADLNAAIHTVIGAFVFNTGQFCMAGPRLLVERPIYEVVLGILADALPHVPFGDITNPETVIGPLASATQLEKVAAIVERAKAAGARVVTGGEKVDLNGGFYYSPTVLADLPADAEAIVEETFGPVLTVQPFDTEEEAIQLANSTRYGLASGIQTADLAKAHRVAAQLDAGITWVNGWALLDPAVPFGGVKNSGWGREGGPEAMASYQRSHSIVFNLDQGPAR</sequence>
<dbReference type="Pfam" id="PF00171">
    <property type="entry name" value="Aldedh"/>
    <property type="match status" value="1"/>
</dbReference>
<keyword evidence="2 4" id="KW-0560">Oxidoreductase</keyword>
<dbReference type="Gene3D" id="3.40.309.10">
    <property type="entry name" value="Aldehyde Dehydrogenase, Chain A, domain 2"/>
    <property type="match status" value="1"/>
</dbReference>
<dbReference type="Proteomes" id="UP000617531">
    <property type="component" value="Unassembled WGS sequence"/>
</dbReference>
<evidence type="ECO:0000256" key="2">
    <source>
        <dbReference type="ARBA" id="ARBA00023002"/>
    </source>
</evidence>
<evidence type="ECO:0000256" key="5">
    <source>
        <dbReference type="SAM" id="MobiDB-lite"/>
    </source>
</evidence>
<dbReference type="GO" id="GO:0016620">
    <property type="term" value="F:oxidoreductase activity, acting on the aldehyde or oxo group of donors, NAD or NADP as acceptor"/>
    <property type="evidence" value="ECO:0007669"/>
    <property type="project" value="InterPro"/>
</dbReference>
<dbReference type="InterPro" id="IPR029510">
    <property type="entry name" value="Ald_DH_CS_GLU"/>
</dbReference>
<dbReference type="FunFam" id="3.40.605.10:FF:000007">
    <property type="entry name" value="NAD/NADP-dependent betaine aldehyde dehydrogenase"/>
    <property type="match status" value="1"/>
</dbReference>
<gene>
    <name evidence="7" type="ORF">GCM10011600_05460</name>
</gene>